<proteinExistence type="predicted"/>
<evidence type="ECO:0000313" key="4">
    <source>
        <dbReference type="Proteomes" id="UP001594351"/>
    </source>
</evidence>
<feature type="transmembrane region" description="Helical" evidence="2">
    <location>
        <begin position="390"/>
        <end position="414"/>
    </location>
</feature>
<feature type="transmembrane region" description="Helical" evidence="2">
    <location>
        <begin position="302"/>
        <end position="326"/>
    </location>
</feature>
<name>A0ABV6Z347_UNCC1</name>
<organism evidence="3 4">
    <name type="scientific">candidate division CSSED10-310 bacterium</name>
    <dbReference type="NCBI Taxonomy" id="2855610"/>
    <lineage>
        <taxon>Bacteria</taxon>
        <taxon>Bacteria division CSSED10-310</taxon>
    </lineage>
</organism>
<reference evidence="3 4" key="1">
    <citation type="submission" date="2024-09" db="EMBL/GenBank/DDBJ databases">
        <title>Laminarin stimulates single cell rates of sulfate reduction while oxygen inhibits transcriptomic activity in coastal marine sediment.</title>
        <authorList>
            <person name="Lindsay M."/>
            <person name="Orcutt B."/>
            <person name="Emerson D."/>
            <person name="Stepanauskas R."/>
            <person name="D'Angelo T."/>
        </authorList>
    </citation>
    <scope>NUCLEOTIDE SEQUENCE [LARGE SCALE GENOMIC DNA]</scope>
    <source>
        <strain evidence="3">SAG AM-311-K15</strain>
    </source>
</reference>
<dbReference type="Gene3D" id="1.25.40.10">
    <property type="entry name" value="Tetratricopeptide repeat domain"/>
    <property type="match status" value="2"/>
</dbReference>
<sequence>MTAKILKRLDDHIRNLETRNYSPASWILGLIAIILVRNILEGFLEEKHIIGLHETITISLIDFFLQNTLFFIALFLTLSILFHLLGKTPIQDVVRPLTYYYAIIIVVPFIDFLVSRGQGFYLGYPVTSESAWQIIVHFFNPFFTLEGISVGLRIEVFTACVFGALYVYRKSFSLVRAVLTPITIYLAVLFHGFFPFLSGVIIKLIFQLPGDFSTLEETFKDIFLTGESLPYSGLRFSLLWLFWISYLVLLWFYRFDKRALSHWLRRIWSGGILHYPVVVSFGLLIGYIILRVPAQHILANPFGVISVFTVLLLSFLTGIVIDTLGIHFQQERAVESRQASSLPYQQFIVVFLFSLSLLLMLLIDVTVLILLFSIYSLAYLLYRAPFFLASYYLVSVLLLTGIDMLLIFQGVFLFGGVRTPMIISPVIIAVMILASFSLSLFLQATSYPEADSVTRKSVIGTGRGKSILLVSVLLLWGLIAILLSDSLLFFTSLFFFVVLAGGWFLLSKAIVVNRLVFYSFWALITIFLAQKPDLWENYGQQILRHEKLSAARKAFEDGRYYQAIEHYNQMLEMEDNISQTSIFLELGISYLKIENYHAAAEVFEKYLNQNPFSKDALMGKAIALEKLGHLENSLDIYVSLLQRGFSEPRIVLMYGMTLFEAGRYAEALLQYDKIDYMKGSIPYICIYRGDVLLKLKKYELARDSYRETFNLSTDSKIRRLAQFRLDMLPKLEKSGSQ</sequence>
<gene>
    <name evidence="3" type="ORF">ACFL27_21250</name>
</gene>
<feature type="transmembrane region" description="Helical" evidence="2">
    <location>
        <begin position="237"/>
        <end position="255"/>
    </location>
</feature>
<feature type="transmembrane region" description="Helical" evidence="2">
    <location>
        <begin position="512"/>
        <end position="529"/>
    </location>
</feature>
<protein>
    <submittedName>
        <fullName evidence="3">Tetratricopeptide repeat protein</fullName>
    </submittedName>
</protein>
<feature type="transmembrane region" description="Helical" evidence="2">
    <location>
        <begin position="21"/>
        <end position="40"/>
    </location>
</feature>
<dbReference type="Pfam" id="PF13432">
    <property type="entry name" value="TPR_16"/>
    <property type="match status" value="1"/>
</dbReference>
<evidence type="ECO:0000256" key="1">
    <source>
        <dbReference type="PROSITE-ProRule" id="PRU00339"/>
    </source>
</evidence>
<dbReference type="Proteomes" id="UP001594351">
    <property type="component" value="Unassembled WGS sequence"/>
</dbReference>
<keyword evidence="2" id="KW-1133">Transmembrane helix</keyword>
<keyword evidence="2" id="KW-0812">Transmembrane</keyword>
<dbReference type="SMART" id="SM00028">
    <property type="entry name" value="TPR"/>
    <property type="match status" value="3"/>
</dbReference>
<keyword evidence="4" id="KW-1185">Reference proteome</keyword>
<keyword evidence="1" id="KW-0802">TPR repeat</keyword>
<dbReference type="InterPro" id="IPR019734">
    <property type="entry name" value="TPR_rpt"/>
</dbReference>
<feature type="transmembrane region" description="Helical" evidence="2">
    <location>
        <begin position="97"/>
        <end position="115"/>
    </location>
</feature>
<evidence type="ECO:0000313" key="3">
    <source>
        <dbReference type="EMBL" id="MFC1852733.1"/>
    </source>
</evidence>
<dbReference type="InterPro" id="IPR011990">
    <property type="entry name" value="TPR-like_helical_dom_sf"/>
</dbReference>
<dbReference type="EMBL" id="JBHPBY010000358">
    <property type="protein sequence ID" value="MFC1852733.1"/>
    <property type="molecule type" value="Genomic_DNA"/>
</dbReference>
<dbReference type="PROSITE" id="PS50005">
    <property type="entry name" value="TPR"/>
    <property type="match status" value="1"/>
</dbReference>
<feature type="transmembrane region" description="Helical" evidence="2">
    <location>
        <begin position="426"/>
        <end position="446"/>
    </location>
</feature>
<dbReference type="SUPFAM" id="SSF48452">
    <property type="entry name" value="TPR-like"/>
    <property type="match status" value="1"/>
</dbReference>
<evidence type="ECO:0000256" key="2">
    <source>
        <dbReference type="SAM" id="Phobius"/>
    </source>
</evidence>
<feature type="transmembrane region" description="Helical" evidence="2">
    <location>
        <begin position="60"/>
        <end position="85"/>
    </location>
</feature>
<feature type="transmembrane region" description="Helical" evidence="2">
    <location>
        <begin position="488"/>
        <end position="506"/>
    </location>
</feature>
<feature type="transmembrane region" description="Helical" evidence="2">
    <location>
        <begin position="347"/>
        <end position="378"/>
    </location>
</feature>
<feature type="transmembrane region" description="Helical" evidence="2">
    <location>
        <begin position="180"/>
        <end position="206"/>
    </location>
</feature>
<feature type="transmembrane region" description="Helical" evidence="2">
    <location>
        <begin position="466"/>
        <end position="483"/>
    </location>
</feature>
<feature type="repeat" description="TPR" evidence="1">
    <location>
        <begin position="580"/>
        <end position="613"/>
    </location>
</feature>
<keyword evidence="2" id="KW-0472">Membrane</keyword>
<comment type="caution">
    <text evidence="3">The sequence shown here is derived from an EMBL/GenBank/DDBJ whole genome shotgun (WGS) entry which is preliminary data.</text>
</comment>
<accession>A0ABV6Z347</accession>
<feature type="transmembrane region" description="Helical" evidence="2">
    <location>
        <begin position="267"/>
        <end position="290"/>
    </location>
</feature>